<proteinExistence type="predicted"/>
<dbReference type="InterPro" id="IPR041588">
    <property type="entry name" value="Integrase_H2C2"/>
</dbReference>
<name>A0AA38G3W3_TAXCH</name>
<evidence type="ECO:0000259" key="1">
    <source>
        <dbReference type="Pfam" id="PF17921"/>
    </source>
</evidence>
<evidence type="ECO:0000313" key="3">
    <source>
        <dbReference type="Proteomes" id="UP000824469"/>
    </source>
</evidence>
<feature type="non-terminal residue" evidence="2">
    <location>
        <position position="50"/>
    </location>
</feature>
<feature type="domain" description="Integrase zinc-binding" evidence="1">
    <location>
        <begin position="10"/>
        <end position="50"/>
    </location>
</feature>
<organism evidence="2 3">
    <name type="scientific">Taxus chinensis</name>
    <name type="common">Chinese yew</name>
    <name type="synonym">Taxus wallichiana var. chinensis</name>
    <dbReference type="NCBI Taxonomy" id="29808"/>
    <lineage>
        <taxon>Eukaryota</taxon>
        <taxon>Viridiplantae</taxon>
        <taxon>Streptophyta</taxon>
        <taxon>Embryophyta</taxon>
        <taxon>Tracheophyta</taxon>
        <taxon>Spermatophyta</taxon>
        <taxon>Pinopsida</taxon>
        <taxon>Pinidae</taxon>
        <taxon>Conifers II</taxon>
        <taxon>Cupressales</taxon>
        <taxon>Taxaceae</taxon>
        <taxon>Taxus</taxon>
    </lineage>
</organism>
<dbReference type="Proteomes" id="UP000824469">
    <property type="component" value="Unassembled WGS sequence"/>
</dbReference>
<protein>
    <recommendedName>
        <fullName evidence="1">Integrase zinc-binding domain-containing protein</fullName>
    </recommendedName>
</protein>
<dbReference type="AlphaFoldDB" id="A0AA38G3W3"/>
<comment type="caution">
    <text evidence="2">The sequence shown here is derived from an EMBL/GenBank/DDBJ whole genome shotgun (WGS) entry which is preliminary data.</text>
</comment>
<dbReference type="Pfam" id="PF17921">
    <property type="entry name" value="Integrase_H2C2"/>
    <property type="match status" value="1"/>
</dbReference>
<evidence type="ECO:0000313" key="2">
    <source>
        <dbReference type="EMBL" id="KAH9315797.1"/>
    </source>
</evidence>
<gene>
    <name evidence="2" type="ORF">KI387_024424</name>
</gene>
<dbReference type="EMBL" id="JAHRHJ020000005">
    <property type="protein sequence ID" value="KAH9315797.1"/>
    <property type="molecule type" value="Genomic_DNA"/>
</dbReference>
<keyword evidence="3" id="KW-1185">Reference proteome</keyword>
<dbReference type="Gene3D" id="1.10.340.70">
    <property type="match status" value="1"/>
</dbReference>
<accession>A0AA38G3W3</accession>
<reference evidence="2 3" key="1">
    <citation type="journal article" date="2021" name="Nat. Plants">
        <title>The Taxus genome provides insights into paclitaxel biosynthesis.</title>
        <authorList>
            <person name="Xiong X."/>
            <person name="Gou J."/>
            <person name="Liao Q."/>
            <person name="Li Y."/>
            <person name="Zhou Q."/>
            <person name="Bi G."/>
            <person name="Li C."/>
            <person name="Du R."/>
            <person name="Wang X."/>
            <person name="Sun T."/>
            <person name="Guo L."/>
            <person name="Liang H."/>
            <person name="Lu P."/>
            <person name="Wu Y."/>
            <person name="Zhang Z."/>
            <person name="Ro D.K."/>
            <person name="Shang Y."/>
            <person name="Huang S."/>
            <person name="Yan J."/>
        </authorList>
    </citation>
    <scope>NUCLEOTIDE SEQUENCE [LARGE SCALE GENOMIC DNA]</scope>
    <source>
        <strain evidence="2">Ta-2019</strain>
    </source>
</reference>
<feature type="non-terminal residue" evidence="2">
    <location>
        <position position="1"/>
    </location>
</feature>
<sequence length="50" mass="5669">GHQLCIPVVSMRENIVKELDSGGLAGNFGKYKTISLVAEKYYWLKLKRDV</sequence>